<protein>
    <submittedName>
        <fullName evidence="1">Uncharacterized protein</fullName>
    </submittedName>
</protein>
<comment type="caution">
    <text evidence="1">The sequence shown here is derived from an EMBL/GenBank/DDBJ whole genome shotgun (WGS) entry which is preliminary data.</text>
</comment>
<evidence type="ECO:0000313" key="2">
    <source>
        <dbReference type="Proteomes" id="UP000815325"/>
    </source>
</evidence>
<keyword evidence="2" id="KW-1185">Reference proteome</keyword>
<organism evidence="1 2">
    <name type="scientific">Dunaliella salina</name>
    <name type="common">Green alga</name>
    <name type="synonym">Protococcus salinus</name>
    <dbReference type="NCBI Taxonomy" id="3046"/>
    <lineage>
        <taxon>Eukaryota</taxon>
        <taxon>Viridiplantae</taxon>
        <taxon>Chlorophyta</taxon>
        <taxon>core chlorophytes</taxon>
        <taxon>Chlorophyceae</taxon>
        <taxon>CS clade</taxon>
        <taxon>Chlamydomonadales</taxon>
        <taxon>Dunaliellaceae</taxon>
        <taxon>Dunaliella</taxon>
    </lineage>
</organism>
<reference evidence="1" key="1">
    <citation type="submission" date="2017-08" db="EMBL/GenBank/DDBJ databases">
        <authorList>
            <person name="Polle J.E."/>
            <person name="Barry K."/>
            <person name="Cushman J."/>
            <person name="Schmutz J."/>
            <person name="Tran D."/>
            <person name="Hathwaick L.T."/>
            <person name="Yim W.C."/>
            <person name="Jenkins J."/>
            <person name="Mckie-Krisberg Z.M."/>
            <person name="Prochnik S."/>
            <person name="Lindquist E."/>
            <person name="Dockter R.B."/>
            <person name="Adam C."/>
            <person name="Molina H."/>
            <person name="Bunkerborg J."/>
            <person name="Jin E."/>
            <person name="Buchheim M."/>
            <person name="Magnuson J."/>
        </authorList>
    </citation>
    <scope>NUCLEOTIDE SEQUENCE</scope>
    <source>
        <strain evidence="1">CCAP 19/18</strain>
    </source>
</reference>
<evidence type="ECO:0000313" key="1">
    <source>
        <dbReference type="EMBL" id="KAF5825610.1"/>
    </source>
</evidence>
<dbReference type="EMBL" id="MU072389">
    <property type="protein sequence ID" value="KAF5825610.1"/>
    <property type="molecule type" value="Genomic_DNA"/>
</dbReference>
<proteinExistence type="predicted"/>
<gene>
    <name evidence="1" type="ORF">DUNSADRAFT_8134</name>
</gene>
<accession>A0ABQ7FTH8</accession>
<dbReference type="Proteomes" id="UP000815325">
    <property type="component" value="Unassembled WGS sequence"/>
</dbReference>
<name>A0ABQ7FTH8_DUNSA</name>
<sequence length="117" mass="13211">MMAFSRGLVVGKLRRLSSFKLQEACATSGIHRLPPIGCNSLRSSSSMASRLHEFHRKARDYTGKKLRQSEIQDLCSLSKAIPLEELGYHEGLVQDPWLVLSELPDNPASLRRHPMLR</sequence>